<evidence type="ECO:0008006" key="6">
    <source>
        <dbReference type="Google" id="ProtNLM"/>
    </source>
</evidence>
<evidence type="ECO:0000259" key="3">
    <source>
        <dbReference type="Pfam" id="PF20990"/>
    </source>
</evidence>
<sequence length="581" mass="63049">MKILFSVKSILRRLPVVFAAIVLAFLVTINSAHASEERIKNYQVDLTLNQDSSIDIAETIDYDFGILQKHGIFRNIPYKYSARGGSFKLRISDISVRDELGSNINYSKSYSGGDLVLKIGDADVSVTGERTYVINYKVERAINYFSDYDELYFNAIGAEWTIPIEKAETNINFNQPLAESEIKYACYSGSYGSDLDCADQKLNKNSAGDVENISFNQSDLSAGEGMTVVVGTPKGYLHEPSAFEKFVGTLKDNLILLLPVFVFLIMIRLWAKRGRDPKARGAVVAEFDPPKGISTAEAGMIVRESIKNNDVSAMIIKLAVDGYLKIVKIEKKGILGGGDYQLERIGPGVPENSIESKLLEKIFDGSKTKKLSELKNKFFKDLAEIKSDVAKKVAADGFFAKNPTSVRATYVIIGGVVAGLAFLAAGFGFLYSISLGLAGAIIIVIGYFMPAKTVVGVEQKRYLLGLREYINIAEKDRIKFHNAPQKSPKHFEALLPFAMVFGLEREWGKQFEGIYTTQPGWYSDSGMAGFNSYLFASSLHDFNSVAATSLSSAPSSASGGGSGFSGGGAGGGFGGGGGGSW</sequence>
<dbReference type="InterPro" id="IPR048389">
    <property type="entry name" value="YciQ-like_C"/>
</dbReference>
<protein>
    <recommendedName>
        <fullName evidence="6">DUF2207 domain-containing protein</fullName>
    </recommendedName>
</protein>
<feature type="domain" description="DUF2207" evidence="2">
    <location>
        <begin position="38"/>
        <end position="230"/>
    </location>
</feature>
<evidence type="ECO:0000259" key="2">
    <source>
        <dbReference type="Pfam" id="PF09972"/>
    </source>
</evidence>
<dbReference type="Proteomes" id="UP000178583">
    <property type="component" value="Unassembled WGS sequence"/>
</dbReference>
<feature type="transmembrane region" description="Helical" evidence="1">
    <location>
        <begin position="254"/>
        <end position="271"/>
    </location>
</feature>
<dbReference type="Pfam" id="PF20990">
    <property type="entry name" value="DUF2207_C"/>
    <property type="match status" value="1"/>
</dbReference>
<feature type="transmembrane region" description="Helical" evidence="1">
    <location>
        <begin position="437"/>
        <end position="457"/>
    </location>
</feature>
<proteinExistence type="predicted"/>
<evidence type="ECO:0000313" key="5">
    <source>
        <dbReference type="Proteomes" id="UP000178583"/>
    </source>
</evidence>
<dbReference type="AlphaFoldDB" id="A0A1F5ECM2"/>
<name>A0A1F5ECM2_9BACT</name>
<accession>A0A1F5ECM2</accession>
<dbReference type="EMBL" id="MEZY01000015">
    <property type="protein sequence ID" value="OGD65162.1"/>
    <property type="molecule type" value="Genomic_DNA"/>
</dbReference>
<gene>
    <name evidence="4" type="ORF">A2215_02425</name>
</gene>
<dbReference type="InterPro" id="IPR018702">
    <property type="entry name" value="DUF2207"/>
</dbReference>
<keyword evidence="1" id="KW-1133">Transmembrane helix</keyword>
<dbReference type="STRING" id="1797472.A2215_02425"/>
<reference evidence="4 5" key="1">
    <citation type="journal article" date="2016" name="Nat. Commun.">
        <title>Thousands of microbial genomes shed light on interconnected biogeochemical processes in an aquifer system.</title>
        <authorList>
            <person name="Anantharaman K."/>
            <person name="Brown C.T."/>
            <person name="Hug L.A."/>
            <person name="Sharon I."/>
            <person name="Castelle C.J."/>
            <person name="Probst A.J."/>
            <person name="Thomas B.C."/>
            <person name="Singh A."/>
            <person name="Wilkins M.J."/>
            <person name="Karaoz U."/>
            <person name="Brodie E.L."/>
            <person name="Williams K.H."/>
            <person name="Hubbard S.S."/>
            <person name="Banfield J.F."/>
        </authorList>
    </citation>
    <scope>NUCLEOTIDE SEQUENCE [LARGE SCALE GENOMIC DNA]</scope>
</reference>
<keyword evidence="1" id="KW-0812">Transmembrane</keyword>
<organism evidence="4 5">
    <name type="scientific">Candidatus Berkelbacteria bacterium RIFOXYA2_FULL_43_10</name>
    <dbReference type="NCBI Taxonomy" id="1797472"/>
    <lineage>
        <taxon>Bacteria</taxon>
        <taxon>Candidatus Berkelbacteria</taxon>
    </lineage>
</organism>
<keyword evidence="1" id="KW-0472">Membrane</keyword>
<dbReference type="Pfam" id="PF09972">
    <property type="entry name" value="DUF2207"/>
    <property type="match status" value="1"/>
</dbReference>
<feature type="domain" description="Predicted membrane protein YciQ-like C-terminal" evidence="3">
    <location>
        <begin position="286"/>
        <end position="511"/>
    </location>
</feature>
<comment type="caution">
    <text evidence="4">The sequence shown here is derived from an EMBL/GenBank/DDBJ whole genome shotgun (WGS) entry which is preliminary data.</text>
</comment>
<feature type="transmembrane region" description="Helical" evidence="1">
    <location>
        <begin position="408"/>
        <end position="431"/>
    </location>
</feature>
<evidence type="ECO:0000256" key="1">
    <source>
        <dbReference type="SAM" id="Phobius"/>
    </source>
</evidence>
<evidence type="ECO:0000313" key="4">
    <source>
        <dbReference type="EMBL" id="OGD65162.1"/>
    </source>
</evidence>